<evidence type="ECO:0000256" key="1">
    <source>
        <dbReference type="ARBA" id="ARBA00000966"/>
    </source>
</evidence>
<keyword evidence="7 8" id="KW-0624">Polysaccharide degradation</keyword>
<dbReference type="InterPro" id="IPR001701">
    <property type="entry name" value="Glyco_hydro_9"/>
</dbReference>
<feature type="active site" evidence="8">
    <location>
        <position position="431"/>
    </location>
</feature>
<evidence type="ECO:0000313" key="12">
    <source>
        <dbReference type="RefSeq" id="XP_006814476.1"/>
    </source>
</evidence>
<dbReference type="Gene3D" id="1.50.10.10">
    <property type="match status" value="1"/>
</dbReference>
<evidence type="ECO:0000256" key="5">
    <source>
        <dbReference type="ARBA" id="ARBA00023277"/>
    </source>
</evidence>
<dbReference type="InterPro" id="IPR012341">
    <property type="entry name" value="6hp_glycosidase-like_sf"/>
</dbReference>
<reference evidence="12" key="1">
    <citation type="submission" date="2025-08" db="UniProtKB">
        <authorList>
            <consortium name="RefSeq"/>
        </authorList>
    </citation>
    <scope>IDENTIFICATION</scope>
    <source>
        <tissue evidence="12">Testes</tissue>
    </source>
</reference>
<feature type="signal peptide" evidence="9">
    <location>
        <begin position="1"/>
        <end position="23"/>
    </location>
</feature>
<proteinExistence type="inferred from homology"/>
<organism evidence="11 12">
    <name type="scientific">Saccoglossus kowalevskii</name>
    <name type="common">Acorn worm</name>
    <dbReference type="NCBI Taxonomy" id="10224"/>
    <lineage>
        <taxon>Eukaryota</taxon>
        <taxon>Metazoa</taxon>
        <taxon>Hemichordata</taxon>
        <taxon>Enteropneusta</taxon>
        <taxon>Harrimaniidae</taxon>
        <taxon>Saccoglossus</taxon>
    </lineage>
</organism>
<protein>
    <recommendedName>
        <fullName evidence="9">Endoglucanase</fullName>
        <ecNumber evidence="9">3.2.1.4</ecNumber>
    </recommendedName>
</protein>
<evidence type="ECO:0000313" key="11">
    <source>
        <dbReference type="Proteomes" id="UP000694865"/>
    </source>
</evidence>
<dbReference type="SUPFAM" id="SSF48208">
    <property type="entry name" value="Six-hairpin glycosidases"/>
    <property type="match status" value="1"/>
</dbReference>
<evidence type="ECO:0000256" key="7">
    <source>
        <dbReference type="ARBA" id="ARBA00023326"/>
    </source>
</evidence>
<accession>A0ABM0M385</accession>
<gene>
    <name evidence="12" type="primary">LOC100373766</name>
</gene>
<feature type="active site" evidence="8">
    <location>
        <position position="422"/>
    </location>
</feature>
<keyword evidence="5 8" id="KW-0119">Carbohydrate metabolism</keyword>
<dbReference type="PANTHER" id="PTHR22298">
    <property type="entry name" value="ENDO-1,4-BETA-GLUCANASE"/>
    <property type="match status" value="1"/>
</dbReference>
<dbReference type="InterPro" id="IPR008928">
    <property type="entry name" value="6-hairpin_glycosidase_sf"/>
</dbReference>
<evidence type="ECO:0000256" key="9">
    <source>
        <dbReference type="RuleBase" id="RU361166"/>
    </source>
</evidence>
<evidence type="ECO:0000256" key="2">
    <source>
        <dbReference type="ARBA" id="ARBA00007072"/>
    </source>
</evidence>
<keyword evidence="3 8" id="KW-0378">Hydrolase</keyword>
<dbReference type="Proteomes" id="UP000694865">
    <property type="component" value="Unplaced"/>
</dbReference>
<keyword evidence="4 9" id="KW-0136">Cellulose degradation</keyword>
<dbReference type="EC" id="3.2.1.4" evidence="9"/>
<dbReference type="InterPro" id="IPR033126">
    <property type="entry name" value="Glyco_hydro_9_Asp/Glu_AS"/>
</dbReference>
<keyword evidence="11" id="KW-1185">Reference proteome</keyword>
<evidence type="ECO:0000256" key="3">
    <source>
        <dbReference type="ARBA" id="ARBA00022801"/>
    </source>
</evidence>
<name>A0ABM0M385_SACKO</name>
<keyword evidence="6 8" id="KW-0326">Glycosidase</keyword>
<feature type="non-terminal residue" evidence="12">
    <location>
        <position position="1"/>
    </location>
</feature>
<evidence type="ECO:0000256" key="4">
    <source>
        <dbReference type="ARBA" id="ARBA00023001"/>
    </source>
</evidence>
<evidence type="ECO:0000259" key="10">
    <source>
        <dbReference type="Pfam" id="PF00759"/>
    </source>
</evidence>
<comment type="catalytic activity">
    <reaction evidence="1 9">
        <text>Endohydrolysis of (1-&gt;4)-beta-D-glucosidic linkages in cellulose, lichenin and cereal beta-D-glucans.</text>
        <dbReference type="EC" id="3.2.1.4"/>
    </reaction>
</comment>
<sequence>QDSFITFKFITFLLFLVIPHDYSKLIHNSILFYEAQRSGKLPADNRIPWRGDSALDDGLPEVDLTGGWYDAGDNLKFNLPMAYSTAVIGYGLIIWKDAYNSSNEYTNAMNQIKWPCDYFIKCHVSPNEYYYQVGNDHSEWTRPEDMTAPRPIYKIDCDHPGSDVAGLTAAALAMCSKVWEDEDPDYSSLCLRKAKSLYKFAMTYRGSYPSDKYYMSDKFGDDLGLAAALLHFVTRDTTYLDEAIVLYGEYGLYGRSYAFGWGDVRELVKIVIWRELKSGRYERNIKRYLDTWMLDGGLYYTDGGMVFRDLWGSLRYSAATSFIALLAADSGVTSDITDDGVIYREFACKQINYILGDNPSSRSYVIGYGNNCPKQPHHRASSCPANFESCNNKNSFGWDGDNHNELIGALVGGPDDYDWYEDSRYDYVLNEVACDYNAGFQSALAGLKSLELRGKLPEACKILMA</sequence>
<feature type="domain" description="Glycoside hydrolase family 9" evidence="10">
    <location>
        <begin position="22"/>
        <end position="444"/>
    </location>
</feature>
<evidence type="ECO:0000256" key="6">
    <source>
        <dbReference type="ARBA" id="ARBA00023295"/>
    </source>
</evidence>
<dbReference type="GeneID" id="100373766"/>
<keyword evidence="9" id="KW-0732">Signal</keyword>
<comment type="similarity">
    <text evidence="2 8 9">Belongs to the glycosyl hydrolase 9 (cellulase E) family.</text>
</comment>
<dbReference type="Pfam" id="PF00759">
    <property type="entry name" value="Glyco_hydro_9"/>
    <property type="match status" value="1"/>
</dbReference>
<dbReference type="RefSeq" id="XP_006814476.1">
    <property type="nucleotide sequence ID" value="XM_006814413.1"/>
</dbReference>
<evidence type="ECO:0000256" key="8">
    <source>
        <dbReference type="PROSITE-ProRule" id="PRU10060"/>
    </source>
</evidence>
<dbReference type="PROSITE" id="PS00698">
    <property type="entry name" value="GH9_3"/>
    <property type="match status" value="1"/>
</dbReference>
<feature type="chain" id="PRO_5044982074" description="Endoglucanase" evidence="9">
    <location>
        <begin position="24"/>
        <end position="465"/>
    </location>
</feature>